<comment type="caution">
    <text evidence="4">The sequence shown here is derived from an EMBL/GenBank/DDBJ whole genome shotgun (WGS) entry which is preliminary data.</text>
</comment>
<dbReference type="Proteomes" id="UP000622687">
    <property type="component" value="Unassembled WGS sequence"/>
</dbReference>
<evidence type="ECO:0000259" key="3">
    <source>
        <dbReference type="PROSITE" id="PS50977"/>
    </source>
</evidence>
<dbReference type="InterPro" id="IPR050624">
    <property type="entry name" value="HTH-type_Tx_Regulator"/>
</dbReference>
<keyword evidence="1 2" id="KW-0238">DNA-binding</keyword>
<evidence type="ECO:0000313" key="4">
    <source>
        <dbReference type="EMBL" id="MBI6874530.1"/>
    </source>
</evidence>
<dbReference type="InterPro" id="IPR001647">
    <property type="entry name" value="HTH_TetR"/>
</dbReference>
<dbReference type="SUPFAM" id="SSF46689">
    <property type="entry name" value="Homeodomain-like"/>
    <property type="match status" value="1"/>
</dbReference>
<dbReference type="PRINTS" id="PR00455">
    <property type="entry name" value="HTHTETR"/>
</dbReference>
<feature type="domain" description="HTH tetR-type" evidence="3">
    <location>
        <begin position="7"/>
        <end position="67"/>
    </location>
</feature>
<evidence type="ECO:0000256" key="2">
    <source>
        <dbReference type="PROSITE-ProRule" id="PRU00335"/>
    </source>
</evidence>
<dbReference type="EMBL" id="JAEEGB010000026">
    <property type="protein sequence ID" value="MBI6874530.1"/>
    <property type="molecule type" value="Genomic_DNA"/>
</dbReference>
<dbReference type="Gene3D" id="1.10.357.10">
    <property type="entry name" value="Tetracycline Repressor, domain 2"/>
    <property type="match status" value="1"/>
</dbReference>
<dbReference type="RefSeq" id="WP_178909926.1">
    <property type="nucleotide sequence ID" value="NZ_JAEEGB010000026.1"/>
</dbReference>
<dbReference type="Pfam" id="PF00440">
    <property type="entry name" value="TetR_N"/>
    <property type="match status" value="1"/>
</dbReference>
<dbReference type="PROSITE" id="PS50977">
    <property type="entry name" value="HTH_TETR_2"/>
    <property type="match status" value="1"/>
</dbReference>
<protein>
    <submittedName>
        <fullName evidence="4">Helix-turn-helix transcriptional regulator</fullName>
    </submittedName>
</protein>
<evidence type="ECO:0000313" key="5">
    <source>
        <dbReference type="Proteomes" id="UP000622687"/>
    </source>
</evidence>
<sequence length="203" mass="24019">MVQAKKEEVKKEVENAALKIFSQKGYLDTKMSDIAKEANVSVGNIYTYFKNKEDLFYSVVPERLMIFLKEYLVESVHTYNKNYLNNHQIGEHDFLTEEHINMVIKYRMQLLIIFEKSKGTRYEKAKEDLINSIVVAKRTYLRKDHKRYNLCVEESVRLMKIIINSLINMVLDVLKEEMSEESRITIFKALNIYRLYGINGLNE</sequence>
<feature type="DNA-binding region" description="H-T-H motif" evidence="2">
    <location>
        <begin position="30"/>
        <end position="49"/>
    </location>
</feature>
<dbReference type="PANTHER" id="PTHR43479:SF11">
    <property type="entry name" value="ACREF_ENVCD OPERON REPRESSOR-RELATED"/>
    <property type="match status" value="1"/>
</dbReference>
<accession>A0A934M4Z0</accession>
<keyword evidence="5" id="KW-1185">Reference proteome</keyword>
<dbReference type="GO" id="GO:0003677">
    <property type="term" value="F:DNA binding"/>
    <property type="evidence" value="ECO:0007669"/>
    <property type="project" value="UniProtKB-UniRule"/>
</dbReference>
<dbReference type="InterPro" id="IPR009057">
    <property type="entry name" value="Homeodomain-like_sf"/>
</dbReference>
<evidence type="ECO:0000256" key="1">
    <source>
        <dbReference type="ARBA" id="ARBA00023125"/>
    </source>
</evidence>
<dbReference type="PANTHER" id="PTHR43479">
    <property type="entry name" value="ACREF/ENVCD OPERON REPRESSOR-RELATED"/>
    <property type="match status" value="1"/>
</dbReference>
<reference evidence="4" key="1">
    <citation type="submission" date="2020-12" db="EMBL/GenBank/DDBJ databases">
        <title>Clostridium thailandense sp. nov., a novel acetogenic bacterium isolated from peat land soil in Thailand.</title>
        <authorList>
            <person name="Chaikitkaew S."/>
            <person name="Birkeland N.K."/>
        </authorList>
    </citation>
    <scope>NUCLEOTIDE SEQUENCE</scope>
    <source>
        <strain evidence="4">DSM 17425</strain>
    </source>
</reference>
<name>A0A934M4Z0_9CLOT</name>
<organism evidence="4 5">
    <name type="scientific">Clostridium aciditolerans</name>
    <dbReference type="NCBI Taxonomy" id="339861"/>
    <lineage>
        <taxon>Bacteria</taxon>
        <taxon>Bacillati</taxon>
        <taxon>Bacillota</taxon>
        <taxon>Clostridia</taxon>
        <taxon>Eubacteriales</taxon>
        <taxon>Clostridiaceae</taxon>
        <taxon>Clostridium</taxon>
    </lineage>
</organism>
<dbReference type="AlphaFoldDB" id="A0A934M4Z0"/>
<gene>
    <name evidence="4" type="ORF">I6U51_17795</name>
</gene>
<proteinExistence type="predicted"/>